<evidence type="ECO:0000313" key="4">
    <source>
        <dbReference type="Proteomes" id="UP000805841"/>
    </source>
</evidence>
<gene>
    <name evidence="3" type="ORF">HAQ05_11505</name>
</gene>
<feature type="domain" description="DJ-1/PfpI" evidence="2">
    <location>
        <begin position="8"/>
        <end position="181"/>
    </location>
</feature>
<dbReference type="InterPro" id="IPR029062">
    <property type="entry name" value="Class_I_gatase-like"/>
</dbReference>
<dbReference type="Proteomes" id="UP000805841">
    <property type="component" value="Unassembled WGS sequence"/>
</dbReference>
<dbReference type="InterPro" id="IPR006286">
    <property type="entry name" value="C56_PfpI-like"/>
</dbReference>
<dbReference type="SUPFAM" id="SSF52317">
    <property type="entry name" value="Class I glutamine amidotransferase-like"/>
    <property type="match status" value="1"/>
</dbReference>
<protein>
    <submittedName>
        <fullName evidence="3">Type 1 glutamine amidotransferase</fullName>
    </submittedName>
</protein>
<dbReference type="Pfam" id="PF01965">
    <property type="entry name" value="DJ-1_PfpI"/>
    <property type="match status" value="1"/>
</dbReference>
<proteinExistence type="inferred from homology"/>
<evidence type="ECO:0000256" key="1">
    <source>
        <dbReference type="ARBA" id="ARBA00008542"/>
    </source>
</evidence>
<dbReference type="EMBL" id="JAAOCA010000012">
    <property type="protein sequence ID" value="MBD1599326.1"/>
    <property type="molecule type" value="Genomic_DNA"/>
</dbReference>
<dbReference type="PANTHER" id="PTHR42733:SF12">
    <property type="entry name" value="PROTEINASE"/>
    <property type="match status" value="1"/>
</dbReference>
<comment type="caution">
    <text evidence="3">The sequence shown here is derived from an EMBL/GenBank/DDBJ whole genome shotgun (WGS) entry which is preliminary data.</text>
</comment>
<evidence type="ECO:0000313" key="3">
    <source>
        <dbReference type="EMBL" id="MBD1599326.1"/>
    </source>
</evidence>
<keyword evidence="3" id="KW-0315">Glutamine amidotransferase</keyword>
<comment type="similarity">
    <text evidence="1">Belongs to the peptidase C56 family.</text>
</comment>
<dbReference type="InterPro" id="IPR002818">
    <property type="entry name" value="DJ-1/PfpI"/>
</dbReference>
<evidence type="ECO:0000259" key="2">
    <source>
        <dbReference type="Pfam" id="PF01965"/>
    </source>
</evidence>
<dbReference type="RefSeq" id="WP_190420537.1">
    <property type="nucleotide sequence ID" value="NZ_JAAOCA010000012.1"/>
</dbReference>
<sequence length="190" mass="19806">MSNRLQGKKVLVITSDTGIERDELIKPVQALQAEGASVVHASSGGGTTQTFVGDTEKDTTVKSTQKLAQVNAADYDALVIPGGTVNADTLRQDSDAQALVKAFADAGKTVAAICHGPWLLINAGVVEGKTLTSYPSVSTDLKNAKAAAWVDAEVKQCGANGWTLITSRNPNDLPAFNEAITQALEARKAA</sequence>
<dbReference type="PROSITE" id="PS51276">
    <property type="entry name" value="PEPTIDASE_C56_PFPI"/>
    <property type="match status" value="1"/>
</dbReference>
<name>A0ABR7Z1E9_9PSED</name>
<dbReference type="Gene3D" id="3.40.50.880">
    <property type="match status" value="1"/>
</dbReference>
<dbReference type="CDD" id="cd03134">
    <property type="entry name" value="GATase1_PfpI_like"/>
    <property type="match status" value="1"/>
</dbReference>
<dbReference type="NCBIfam" id="TIGR01382">
    <property type="entry name" value="PfpI"/>
    <property type="match status" value="1"/>
</dbReference>
<accession>A0ABR7Z1E9</accession>
<reference evidence="3 4" key="1">
    <citation type="journal article" date="2020" name="Insects">
        <title>Bacteria Belonging to Pseudomonas typographi sp. nov. from the Bark Beetle Ips typographus Have Genomic Potential to Aid in the Host Ecology.</title>
        <authorList>
            <person name="Peral-Aranega E."/>
            <person name="Saati-Santamaria Z."/>
            <person name="Kolarik M."/>
            <person name="Rivas R."/>
            <person name="Garcia-Fraile P."/>
        </authorList>
    </citation>
    <scope>NUCLEOTIDE SEQUENCE [LARGE SCALE GENOMIC DNA]</scope>
    <source>
        <strain evidence="3 4">CA3A</strain>
    </source>
</reference>
<dbReference type="PANTHER" id="PTHR42733">
    <property type="entry name" value="DJ-1 PROTEIN"/>
    <property type="match status" value="1"/>
</dbReference>
<organism evidence="3 4">
    <name type="scientific">Pseudomonas typographi</name>
    <dbReference type="NCBI Taxonomy" id="2715964"/>
    <lineage>
        <taxon>Bacteria</taxon>
        <taxon>Pseudomonadati</taxon>
        <taxon>Pseudomonadota</taxon>
        <taxon>Gammaproteobacteria</taxon>
        <taxon>Pseudomonadales</taxon>
        <taxon>Pseudomonadaceae</taxon>
        <taxon>Pseudomonas</taxon>
    </lineage>
</organism>
<keyword evidence="4" id="KW-1185">Reference proteome</keyword>